<evidence type="ECO:0000313" key="6">
    <source>
        <dbReference type="Proteomes" id="UP000244924"/>
    </source>
</evidence>
<keyword evidence="6" id="KW-1185">Reference proteome</keyword>
<evidence type="ECO:0000256" key="3">
    <source>
        <dbReference type="ARBA" id="ARBA00023163"/>
    </source>
</evidence>
<dbReference type="AlphaFoldDB" id="A0A2R8B481"/>
<gene>
    <name evidence="5" type="ORF">DEA8626_00946</name>
</gene>
<dbReference type="Gene3D" id="3.30.450.80">
    <property type="entry name" value="Transcription factor LuxR-like, autoinducer-binding domain"/>
    <property type="match status" value="1"/>
</dbReference>
<keyword evidence="1" id="KW-0805">Transcription regulation</keyword>
<keyword evidence="3" id="KW-0804">Transcription</keyword>
<organism evidence="5 6">
    <name type="scientific">Albidovulum aquaemixtae</name>
    <dbReference type="NCBI Taxonomy" id="1542388"/>
    <lineage>
        <taxon>Bacteria</taxon>
        <taxon>Pseudomonadati</taxon>
        <taxon>Pseudomonadota</taxon>
        <taxon>Alphaproteobacteria</taxon>
        <taxon>Rhodobacterales</taxon>
        <taxon>Paracoccaceae</taxon>
        <taxon>Albidovulum</taxon>
    </lineage>
</organism>
<evidence type="ECO:0000256" key="1">
    <source>
        <dbReference type="ARBA" id="ARBA00023015"/>
    </source>
</evidence>
<sequence length="161" mass="17956">MGGQNDISTLLARLHAANPSGFAIALHIRFTSPRYLLQSYSKEWIDLYSRNGLVLQDPTVHWGFANTGTVRWSELRSQDEHGVMTLAAEHGKRFGVCVAIMEDGSRSIASFTRPDRELTDDEIAACEADLRNLHRLTQGVETFSPSVHATLKQMSIYLTHG</sequence>
<dbReference type="OrthoDB" id="7826109at2"/>
<dbReference type="EMBL" id="OMOQ01000001">
    <property type="protein sequence ID" value="SPH17428.1"/>
    <property type="molecule type" value="Genomic_DNA"/>
</dbReference>
<reference evidence="5 6" key="1">
    <citation type="submission" date="2018-03" db="EMBL/GenBank/DDBJ databases">
        <authorList>
            <person name="Keele B.F."/>
        </authorList>
    </citation>
    <scope>NUCLEOTIDE SEQUENCE [LARGE SCALE GENOMIC DNA]</scope>
    <source>
        <strain evidence="5 6">CECT 8626</strain>
    </source>
</reference>
<keyword evidence="2" id="KW-0238">DNA-binding</keyword>
<accession>A0A2R8B481</accession>
<dbReference type="Pfam" id="PF03472">
    <property type="entry name" value="Autoind_bind"/>
    <property type="match status" value="1"/>
</dbReference>
<evidence type="ECO:0000256" key="2">
    <source>
        <dbReference type="ARBA" id="ARBA00023125"/>
    </source>
</evidence>
<evidence type="ECO:0000313" key="5">
    <source>
        <dbReference type="EMBL" id="SPH17428.1"/>
    </source>
</evidence>
<evidence type="ECO:0000259" key="4">
    <source>
        <dbReference type="Pfam" id="PF03472"/>
    </source>
</evidence>
<dbReference type="Proteomes" id="UP000244924">
    <property type="component" value="Unassembled WGS sequence"/>
</dbReference>
<proteinExistence type="predicted"/>
<protein>
    <recommendedName>
        <fullName evidence="4">Transcription factor LuxR-like autoinducer-binding domain-containing protein</fullName>
    </recommendedName>
</protein>
<dbReference type="GO" id="GO:0003677">
    <property type="term" value="F:DNA binding"/>
    <property type="evidence" value="ECO:0007669"/>
    <property type="project" value="UniProtKB-KW"/>
</dbReference>
<dbReference type="RefSeq" id="WP_108851876.1">
    <property type="nucleotide sequence ID" value="NZ_OMOQ01000001.1"/>
</dbReference>
<feature type="domain" description="Transcription factor LuxR-like autoinducer-binding" evidence="4">
    <location>
        <begin position="33"/>
        <end position="133"/>
    </location>
</feature>
<dbReference type="InterPro" id="IPR005143">
    <property type="entry name" value="TF_LuxR_autoind-bd_dom"/>
</dbReference>
<name>A0A2R8B481_9RHOB</name>
<dbReference type="SUPFAM" id="SSF75516">
    <property type="entry name" value="Pheromone-binding domain of LuxR-like quorum-sensing transcription factors"/>
    <property type="match status" value="1"/>
</dbReference>
<dbReference type="InterPro" id="IPR036693">
    <property type="entry name" value="TF_LuxR_autoind-bd_dom_sf"/>
</dbReference>